<keyword evidence="2" id="KW-1185">Reference proteome</keyword>
<gene>
    <name evidence="1" type="ORF">NM688_g5294</name>
</gene>
<dbReference type="EMBL" id="JANHOG010000961">
    <property type="protein sequence ID" value="KAJ3548483.1"/>
    <property type="molecule type" value="Genomic_DNA"/>
</dbReference>
<name>A0ACC1SXF4_9APHY</name>
<reference evidence="1" key="1">
    <citation type="submission" date="2022-07" db="EMBL/GenBank/DDBJ databases">
        <title>Genome Sequence of Phlebia brevispora.</title>
        <authorList>
            <person name="Buettner E."/>
        </authorList>
    </citation>
    <scope>NUCLEOTIDE SEQUENCE</scope>
    <source>
        <strain evidence="1">MPL23</strain>
    </source>
</reference>
<comment type="caution">
    <text evidence="1">The sequence shown here is derived from an EMBL/GenBank/DDBJ whole genome shotgun (WGS) entry which is preliminary data.</text>
</comment>
<protein>
    <submittedName>
        <fullName evidence="1">Uncharacterized protein</fullName>
    </submittedName>
</protein>
<organism evidence="1 2">
    <name type="scientific">Phlebia brevispora</name>
    <dbReference type="NCBI Taxonomy" id="194682"/>
    <lineage>
        <taxon>Eukaryota</taxon>
        <taxon>Fungi</taxon>
        <taxon>Dikarya</taxon>
        <taxon>Basidiomycota</taxon>
        <taxon>Agaricomycotina</taxon>
        <taxon>Agaricomycetes</taxon>
        <taxon>Polyporales</taxon>
        <taxon>Meruliaceae</taxon>
        <taxon>Phlebia</taxon>
    </lineage>
</organism>
<dbReference type="Proteomes" id="UP001148662">
    <property type="component" value="Unassembled WGS sequence"/>
</dbReference>
<proteinExistence type="predicted"/>
<evidence type="ECO:0000313" key="2">
    <source>
        <dbReference type="Proteomes" id="UP001148662"/>
    </source>
</evidence>
<evidence type="ECO:0000313" key="1">
    <source>
        <dbReference type="EMBL" id="KAJ3548483.1"/>
    </source>
</evidence>
<accession>A0ACC1SXF4</accession>
<sequence>MGLIERANPGYGRASCTRYSRIAPEAGLLVVLRIQHKDAVLKRRVNIPAICLRGQAQVVAGHEGRVEAANSKGLGRAIKLPPQIPKEEGARDNFHGSLFSLADAGRNSFLYSSLPYSWDCLCVAVRLRIPFIGVLSVHTHSYNSSACWVVRERARDTANTKTPLSEVVPFVAQGAFHHRTSLFFSVMRSTTPRHGRSHRETSHAPSAPIPIPSHRRAANRRDEASSPELIFHMSPDADETPLTPLNTTLIFKETGTLLNQRSGFSFASRFGHVKSPSVDLPPYYDEPFMYSIPRLPVRSPPNHARTRSDIVDGIKVVTDEVEHEKDFSQRSTFSASSSSFTPLPSHANHTCCSATSEIAYNASNPLTTAFQNSLSSATSASPPSDASTSVDDLPFTHPLSPPASVRGWKGSSCHGRGSPVQKRKSLESTAAVNGLSRISAAEPVLSFAQAGLNDSVGSDKSSRGVKVPRSGHTSPRQTRSPPYPIVRGRRMTPLCSRLKVSDEDIAGTLEHMDFSEKFGLEKFLVPEFHRRKGSDENVPDNELVERGRTRSRVRSGRRG</sequence>